<evidence type="ECO:0000256" key="2">
    <source>
        <dbReference type="ARBA" id="ARBA00022475"/>
    </source>
</evidence>
<keyword evidence="9" id="KW-1185">Reference proteome</keyword>
<keyword evidence="3 6" id="KW-0812">Transmembrane</keyword>
<dbReference type="PANTHER" id="PTHR30485">
    <property type="entry name" value="NI/FE-HYDROGENASE 1 B-TYPE CYTOCHROME SUBUNIT"/>
    <property type="match status" value="1"/>
</dbReference>
<feature type="transmembrane region" description="Helical" evidence="6">
    <location>
        <begin position="102"/>
        <end position="124"/>
    </location>
</feature>
<organism evidence="8 9">
    <name type="scientific">Sulfurifustis variabilis</name>
    <dbReference type="NCBI Taxonomy" id="1675686"/>
    <lineage>
        <taxon>Bacteria</taxon>
        <taxon>Pseudomonadati</taxon>
        <taxon>Pseudomonadota</taxon>
        <taxon>Gammaproteobacteria</taxon>
        <taxon>Acidiferrobacterales</taxon>
        <taxon>Acidiferrobacteraceae</taxon>
        <taxon>Sulfurifustis</taxon>
    </lineage>
</organism>
<dbReference type="GO" id="GO:0009055">
    <property type="term" value="F:electron transfer activity"/>
    <property type="evidence" value="ECO:0007669"/>
    <property type="project" value="InterPro"/>
</dbReference>
<accession>A0A1B4VAA7</accession>
<evidence type="ECO:0000256" key="4">
    <source>
        <dbReference type="ARBA" id="ARBA00022989"/>
    </source>
</evidence>
<feature type="transmembrane region" description="Helical" evidence="6">
    <location>
        <begin position="43"/>
        <end position="64"/>
    </location>
</feature>
<evidence type="ECO:0000256" key="3">
    <source>
        <dbReference type="ARBA" id="ARBA00022692"/>
    </source>
</evidence>
<keyword evidence="5 6" id="KW-0472">Membrane</keyword>
<dbReference type="Gene3D" id="1.20.950.20">
    <property type="entry name" value="Transmembrane di-heme cytochromes, Chain C"/>
    <property type="match status" value="1"/>
</dbReference>
<protein>
    <submittedName>
        <fullName evidence="8">Cytochrome B561</fullName>
    </submittedName>
</protein>
<keyword evidence="4 6" id="KW-1133">Transmembrane helix</keyword>
<dbReference type="OrthoDB" id="196472at2"/>
<dbReference type="SUPFAM" id="SSF81342">
    <property type="entry name" value="Transmembrane di-heme cytochromes"/>
    <property type="match status" value="1"/>
</dbReference>
<evidence type="ECO:0000259" key="7">
    <source>
        <dbReference type="Pfam" id="PF01292"/>
    </source>
</evidence>
<evidence type="ECO:0000256" key="6">
    <source>
        <dbReference type="SAM" id="Phobius"/>
    </source>
</evidence>
<comment type="subcellular location">
    <subcellularLocation>
        <location evidence="1">Cell membrane</location>
        <topology evidence="1">Multi-pass membrane protein</topology>
    </subcellularLocation>
</comment>
<dbReference type="AlphaFoldDB" id="A0A1B4VAA7"/>
<evidence type="ECO:0000313" key="9">
    <source>
        <dbReference type="Proteomes" id="UP000218899"/>
    </source>
</evidence>
<dbReference type="GO" id="GO:0020037">
    <property type="term" value="F:heme binding"/>
    <property type="evidence" value="ECO:0007669"/>
    <property type="project" value="TreeGrafter"/>
</dbReference>
<dbReference type="KEGG" id="sva:SVA_0229"/>
<gene>
    <name evidence="8" type="ORF">SVA_0229</name>
</gene>
<keyword evidence="2" id="KW-1003">Cell membrane</keyword>
<dbReference type="PANTHER" id="PTHR30485:SF2">
    <property type="entry name" value="BLL0597 PROTEIN"/>
    <property type="match status" value="1"/>
</dbReference>
<dbReference type="Proteomes" id="UP000218899">
    <property type="component" value="Chromosome"/>
</dbReference>
<dbReference type="InterPro" id="IPR051542">
    <property type="entry name" value="Hydrogenase_cytochrome"/>
</dbReference>
<feature type="domain" description="Cytochrome b561 bacterial/Ni-hydrogenase" evidence="7">
    <location>
        <begin position="14"/>
        <end position="200"/>
    </location>
</feature>
<evidence type="ECO:0000313" key="8">
    <source>
        <dbReference type="EMBL" id="BAU46811.1"/>
    </source>
</evidence>
<feature type="transmembrane region" description="Helical" evidence="6">
    <location>
        <begin position="21"/>
        <end position="37"/>
    </location>
</feature>
<dbReference type="EMBL" id="AP014936">
    <property type="protein sequence ID" value="BAU46811.1"/>
    <property type="molecule type" value="Genomic_DNA"/>
</dbReference>
<reference evidence="8 9" key="1">
    <citation type="submission" date="2015-08" db="EMBL/GenBank/DDBJ databases">
        <title>Complete genome sequence of Sulfurifustis variabilis.</title>
        <authorList>
            <person name="Miura A."/>
            <person name="Kojima H."/>
            <person name="Fukui M."/>
        </authorList>
    </citation>
    <scope>NUCLEOTIDE SEQUENCE [LARGE SCALE GENOMIC DNA]</scope>
    <source>
        <strain evidence="9">skN76</strain>
    </source>
</reference>
<evidence type="ECO:0000256" key="5">
    <source>
        <dbReference type="ARBA" id="ARBA00023136"/>
    </source>
</evidence>
<sequence>MPHAVSVSESRTRVWDPFVRVFHWSLVGLFAIAYLSGDEESFLHVYAGYVVIGLIALRVVWGFVGPRHARFADFVRSPATVRAYARHYLRGRARRYLGHNPLGGAMVIALLASVLLTALTGFGMRQMENEGYLAGLSLPTLVAEARADDDREGGPAREALEETHEFFANFTLLLIALHVAGVLAGSLLHRENLIRSMVNGDKRPLTEGEH</sequence>
<feature type="transmembrane region" description="Helical" evidence="6">
    <location>
        <begin position="166"/>
        <end position="188"/>
    </location>
</feature>
<name>A0A1B4VAA7_9GAMM</name>
<dbReference type="InterPro" id="IPR011577">
    <property type="entry name" value="Cyt_b561_bac/Ni-Hgenase"/>
</dbReference>
<dbReference type="GO" id="GO:0022904">
    <property type="term" value="P:respiratory electron transport chain"/>
    <property type="evidence" value="ECO:0007669"/>
    <property type="project" value="InterPro"/>
</dbReference>
<dbReference type="Pfam" id="PF01292">
    <property type="entry name" value="Ni_hydr_CYTB"/>
    <property type="match status" value="1"/>
</dbReference>
<dbReference type="RefSeq" id="WP_096457584.1">
    <property type="nucleotide sequence ID" value="NZ_AP014936.1"/>
</dbReference>
<evidence type="ECO:0000256" key="1">
    <source>
        <dbReference type="ARBA" id="ARBA00004651"/>
    </source>
</evidence>
<proteinExistence type="predicted"/>
<dbReference type="InterPro" id="IPR016174">
    <property type="entry name" value="Di-haem_cyt_TM"/>
</dbReference>
<dbReference type="GO" id="GO:0005886">
    <property type="term" value="C:plasma membrane"/>
    <property type="evidence" value="ECO:0007669"/>
    <property type="project" value="UniProtKB-SubCell"/>
</dbReference>